<evidence type="ECO:0000313" key="2">
    <source>
        <dbReference type="EMBL" id="KAJ7331812.1"/>
    </source>
</evidence>
<feature type="transmembrane region" description="Helical" evidence="1">
    <location>
        <begin position="123"/>
        <end position="141"/>
    </location>
</feature>
<organism evidence="2 3">
    <name type="scientific">Phrynocephalus forsythii</name>
    <dbReference type="NCBI Taxonomy" id="171643"/>
    <lineage>
        <taxon>Eukaryota</taxon>
        <taxon>Metazoa</taxon>
        <taxon>Chordata</taxon>
        <taxon>Craniata</taxon>
        <taxon>Vertebrata</taxon>
        <taxon>Euteleostomi</taxon>
        <taxon>Lepidosauria</taxon>
        <taxon>Squamata</taxon>
        <taxon>Bifurcata</taxon>
        <taxon>Unidentata</taxon>
        <taxon>Episquamata</taxon>
        <taxon>Toxicofera</taxon>
        <taxon>Iguania</taxon>
        <taxon>Acrodonta</taxon>
        <taxon>Agamidae</taxon>
        <taxon>Agaminae</taxon>
        <taxon>Phrynocephalus</taxon>
    </lineage>
</organism>
<dbReference type="EMBL" id="JAPFRF010000005">
    <property type="protein sequence ID" value="KAJ7331812.1"/>
    <property type="molecule type" value="Genomic_DNA"/>
</dbReference>
<sequence length="252" mass="28293">TILYNASANSNQFATTTISSTTISTLLTYSEQSSRSPHLEINSSSGTISKTKNEVTTLHTESATFQATVEDTKVTNSATISAMVVWPSTSMPLKSRKALFSVSANQFPVERAHLKNSEVIQTFGFAMVLVLTILGFTLYILKTYRKRNDQYAHHLLCNTSSETVDRYTAPDDTLVISGGLYDAPRICNSNMMLYEDELQNENFLFNVQPPQLRLEFLPREKENDFLSMYETFQIPPGDIELLDHGTAYKCLK</sequence>
<feature type="non-terminal residue" evidence="2">
    <location>
        <position position="252"/>
    </location>
</feature>
<reference evidence="2" key="1">
    <citation type="journal article" date="2023" name="DNA Res.">
        <title>Chromosome-level genome assembly of Phrynocephalus forsythii using third-generation DNA sequencing and Hi-C analysis.</title>
        <authorList>
            <person name="Qi Y."/>
            <person name="Zhao W."/>
            <person name="Zhao Y."/>
            <person name="Niu C."/>
            <person name="Cao S."/>
            <person name="Zhang Y."/>
        </authorList>
    </citation>
    <scope>NUCLEOTIDE SEQUENCE</scope>
    <source>
        <tissue evidence="2">Muscle</tissue>
    </source>
</reference>
<dbReference type="OrthoDB" id="9909389at2759"/>
<name>A0A9Q0XZ53_9SAUR</name>
<keyword evidence="3" id="KW-1185">Reference proteome</keyword>
<accession>A0A9Q0XZ53</accession>
<evidence type="ECO:0000256" key="1">
    <source>
        <dbReference type="SAM" id="Phobius"/>
    </source>
</evidence>
<keyword evidence="1" id="KW-1133">Transmembrane helix</keyword>
<protein>
    <submittedName>
        <fullName evidence="2">Uncharacterized protein</fullName>
    </submittedName>
</protein>
<proteinExistence type="predicted"/>
<keyword evidence="1" id="KW-0472">Membrane</keyword>
<evidence type="ECO:0000313" key="3">
    <source>
        <dbReference type="Proteomes" id="UP001142489"/>
    </source>
</evidence>
<gene>
    <name evidence="2" type="ORF">JRQ81_013992</name>
</gene>
<keyword evidence="1" id="KW-0812">Transmembrane</keyword>
<comment type="caution">
    <text evidence="2">The sequence shown here is derived from an EMBL/GenBank/DDBJ whole genome shotgun (WGS) entry which is preliminary data.</text>
</comment>
<dbReference type="AlphaFoldDB" id="A0A9Q0XZ53"/>
<dbReference type="Proteomes" id="UP001142489">
    <property type="component" value="Unassembled WGS sequence"/>
</dbReference>